<sequence length="160" mass="18116">MLVQDRLVGSLLRVRVLLDVTKPLATGLWIGHERKRCKEDFIETGYFPAGINETFIALVPKVDCPESMILFLQANEAKAYEVKEILNVYSIALGKRINLSKSSLIFSCNMINDVKEKISRVVSIPCQDTPAKYLGNPFTWGKTRTQTLSRIRERVGKKSQ</sequence>
<keyword evidence="2" id="KW-1185">Reference proteome</keyword>
<reference evidence="2" key="1">
    <citation type="journal article" date="2023" name="G3 (Bethesda)">
        <title>Genome assembly and association tests identify interacting loci associated with vigor, precocity, and sex in interspecific pistachio rootstocks.</title>
        <authorList>
            <person name="Palmer W."/>
            <person name="Jacygrad E."/>
            <person name="Sagayaradj S."/>
            <person name="Cavanaugh K."/>
            <person name="Han R."/>
            <person name="Bertier L."/>
            <person name="Beede B."/>
            <person name="Kafkas S."/>
            <person name="Golino D."/>
            <person name="Preece J."/>
            <person name="Michelmore R."/>
        </authorList>
    </citation>
    <scope>NUCLEOTIDE SEQUENCE [LARGE SCALE GENOMIC DNA]</scope>
</reference>
<dbReference type="Proteomes" id="UP001163603">
    <property type="component" value="Chromosome 8"/>
</dbReference>
<evidence type="ECO:0000313" key="1">
    <source>
        <dbReference type="EMBL" id="KAJ0031169.1"/>
    </source>
</evidence>
<gene>
    <name evidence="1" type="ORF">Pint_13170</name>
</gene>
<evidence type="ECO:0000313" key="2">
    <source>
        <dbReference type="Proteomes" id="UP001163603"/>
    </source>
</evidence>
<comment type="caution">
    <text evidence="1">The sequence shown here is derived from an EMBL/GenBank/DDBJ whole genome shotgun (WGS) entry which is preliminary data.</text>
</comment>
<name>A0ACC0Y7U1_9ROSI</name>
<accession>A0ACC0Y7U1</accession>
<dbReference type="EMBL" id="CM047743">
    <property type="protein sequence ID" value="KAJ0031169.1"/>
    <property type="molecule type" value="Genomic_DNA"/>
</dbReference>
<protein>
    <submittedName>
        <fullName evidence="1">Uncharacterized protein</fullName>
    </submittedName>
</protein>
<proteinExistence type="predicted"/>
<organism evidence="1 2">
    <name type="scientific">Pistacia integerrima</name>
    <dbReference type="NCBI Taxonomy" id="434235"/>
    <lineage>
        <taxon>Eukaryota</taxon>
        <taxon>Viridiplantae</taxon>
        <taxon>Streptophyta</taxon>
        <taxon>Embryophyta</taxon>
        <taxon>Tracheophyta</taxon>
        <taxon>Spermatophyta</taxon>
        <taxon>Magnoliopsida</taxon>
        <taxon>eudicotyledons</taxon>
        <taxon>Gunneridae</taxon>
        <taxon>Pentapetalae</taxon>
        <taxon>rosids</taxon>
        <taxon>malvids</taxon>
        <taxon>Sapindales</taxon>
        <taxon>Anacardiaceae</taxon>
        <taxon>Pistacia</taxon>
    </lineage>
</organism>